<name>A0A8K2A8A2_9CYAN</name>
<dbReference type="Proteomes" id="UP000607397">
    <property type="component" value="Unassembled WGS sequence"/>
</dbReference>
<accession>A0A8K2A8A2</accession>
<dbReference type="EMBL" id="WVIC01000016">
    <property type="protein sequence ID" value="NCJ06770.1"/>
    <property type="molecule type" value="Genomic_DNA"/>
</dbReference>
<organism evidence="1 2">
    <name type="scientific">Petrachloros mirabilis ULC683</name>
    <dbReference type="NCBI Taxonomy" id="2781853"/>
    <lineage>
        <taxon>Bacteria</taxon>
        <taxon>Bacillati</taxon>
        <taxon>Cyanobacteriota</taxon>
        <taxon>Cyanophyceae</taxon>
        <taxon>Synechococcales</taxon>
        <taxon>Petrachlorosaceae</taxon>
        <taxon>Petrachloros</taxon>
        <taxon>Petrachloros mirabilis</taxon>
    </lineage>
</organism>
<sequence>MSHSRGRTSLVLPPLLARNAQLQRSEARATRTNEFTTHCMPTGLPQQEATPVEAT</sequence>
<protein>
    <submittedName>
        <fullName evidence="1">Uncharacterized protein</fullName>
    </submittedName>
</protein>
<comment type="caution">
    <text evidence="1">The sequence shown here is derived from an EMBL/GenBank/DDBJ whole genome shotgun (WGS) entry which is preliminary data.</text>
</comment>
<evidence type="ECO:0000313" key="1">
    <source>
        <dbReference type="EMBL" id="NCJ06770.1"/>
    </source>
</evidence>
<evidence type="ECO:0000313" key="2">
    <source>
        <dbReference type="Proteomes" id="UP000607397"/>
    </source>
</evidence>
<keyword evidence="2" id="KW-1185">Reference proteome</keyword>
<reference evidence="1" key="1">
    <citation type="submission" date="2019-12" db="EMBL/GenBank/DDBJ databases">
        <title>High-Quality draft genome sequences of three cyanobacteria isolated from the limestone walls of the Old Cathedral of Coimbra.</title>
        <authorList>
            <person name="Tiago I."/>
            <person name="Soares F."/>
            <person name="Portugal A."/>
        </authorList>
    </citation>
    <scope>NUCLEOTIDE SEQUENCE [LARGE SCALE GENOMIC DNA]</scope>
    <source>
        <strain evidence="1">C</strain>
    </source>
</reference>
<dbReference type="AlphaFoldDB" id="A0A8K2A8A2"/>
<gene>
    <name evidence="1" type="ORF">GS597_09665</name>
</gene>
<proteinExistence type="predicted"/>
<dbReference type="RefSeq" id="WP_161825245.1">
    <property type="nucleotide sequence ID" value="NZ_WVIC01000016.1"/>
</dbReference>